<evidence type="ECO:0000256" key="2">
    <source>
        <dbReference type="SAM" id="Coils"/>
    </source>
</evidence>
<dbReference type="GO" id="GO:0047632">
    <property type="term" value="F:agmatine deiminase activity"/>
    <property type="evidence" value="ECO:0007669"/>
    <property type="project" value="TreeGrafter"/>
</dbReference>
<dbReference type="Gene3D" id="3.75.10.10">
    <property type="entry name" value="L-arginine/glycine Amidinotransferase, Chain A"/>
    <property type="match status" value="1"/>
</dbReference>
<dbReference type="EMBL" id="PDHH01000005">
    <property type="protein sequence ID" value="PSM51753.1"/>
    <property type="molecule type" value="Genomic_DNA"/>
</dbReference>
<keyword evidence="2" id="KW-0175">Coiled coil</keyword>
<dbReference type="OrthoDB" id="9808013at2"/>
<evidence type="ECO:0000313" key="3">
    <source>
        <dbReference type="EMBL" id="PSM51753.1"/>
    </source>
</evidence>
<name>A0A2P8QZT1_9BACT</name>
<protein>
    <submittedName>
        <fullName evidence="3">Agamatine deiminase</fullName>
    </submittedName>
</protein>
<dbReference type="SUPFAM" id="SSF55909">
    <property type="entry name" value="Pentein"/>
    <property type="match status" value="1"/>
</dbReference>
<dbReference type="Pfam" id="PF04371">
    <property type="entry name" value="PAD_porph"/>
    <property type="match status" value="1"/>
</dbReference>
<dbReference type="RefSeq" id="WP_106871841.1">
    <property type="nucleotide sequence ID" value="NZ_CP053841.1"/>
</dbReference>
<dbReference type="PANTHER" id="PTHR31377:SF0">
    <property type="entry name" value="AGMATINE DEIMINASE-RELATED"/>
    <property type="match status" value="1"/>
</dbReference>
<organism evidence="3 4">
    <name type="scientific">Campylobacter blaseri</name>
    <dbReference type="NCBI Taxonomy" id="2042961"/>
    <lineage>
        <taxon>Bacteria</taxon>
        <taxon>Pseudomonadati</taxon>
        <taxon>Campylobacterota</taxon>
        <taxon>Epsilonproteobacteria</taxon>
        <taxon>Campylobacterales</taxon>
        <taxon>Campylobacteraceae</taxon>
        <taxon>Campylobacter</taxon>
    </lineage>
</organism>
<evidence type="ECO:0000313" key="4">
    <source>
        <dbReference type="Proteomes" id="UP000240535"/>
    </source>
</evidence>
<dbReference type="Proteomes" id="UP000240535">
    <property type="component" value="Unassembled WGS sequence"/>
</dbReference>
<dbReference type="GO" id="GO:0009446">
    <property type="term" value="P:putrescine biosynthetic process"/>
    <property type="evidence" value="ECO:0007669"/>
    <property type="project" value="InterPro"/>
</dbReference>
<sequence length="324" mass="37583">MRTFGEWEKQELIFLALPHKNSDWAEYLDEILDYYVNLVKIIAKYQKVVLISPNKKDFEKYFKDVKNVEFYEIDTNDTWIRDYGAIDVLKGDKIVANDFKFNAWGGKFQSQKDNEVNDKLFKNFSGKVVKHNLVLEGGSIDFNGNGIMLTTQKCLLNENRTNGLTKDDFNKIFKDIFGIKDVIWLKNGFIKGDDTDNHVDTLARFIDEQTIAYSSCEDKEDEHYNELKKMENELKQTKFNLISLPIPKPIFYDDVRLPATYANFVFVNGALIVPTYGDKNDEIVLDRLKKALPNHDVVGVDSRVLIRQNGSIHCSTQNRFFGKR</sequence>
<reference evidence="4" key="1">
    <citation type="submission" date="2017-10" db="EMBL/GenBank/DDBJ databases">
        <title>Campylobacter species from seals.</title>
        <authorList>
            <person name="Gilbert M.J."/>
            <person name="Zomer A.L."/>
            <person name="Timmerman A.J."/>
            <person name="Duim B."/>
            <person name="Wagenaar J.A."/>
        </authorList>
    </citation>
    <scope>NUCLEOTIDE SEQUENCE [LARGE SCALE GENOMIC DNA]</scope>
    <source>
        <strain evidence="4">17S00004-5</strain>
    </source>
</reference>
<dbReference type="PANTHER" id="PTHR31377">
    <property type="entry name" value="AGMATINE DEIMINASE-RELATED"/>
    <property type="match status" value="1"/>
</dbReference>
<proteinExistence type="predicted"/>
<dbReference type="GO" id="GO:0004668">
    <property type="term" value="F:protein-arginine deiminase activity"/>
    <property type="evidence" value="ECO:0007669"/>
    <property type="project" value="InterPro"/>
</dbReference>
<dbReference type="AlphaFoldDB" id="A0A2P8QZT1"/>
<accession>A0A2P8QZT1</accession>
<feature type="coiled-coil region" evidence="2">
    <location>
        <begin position="213"/>
        <end position="240"/>
    </location>
</feature>
<keyword evidence="4" id="KW-1185">Reference proteome</keyword>
<comment type="caution">
    <text evidence="3">The sequence shown here is derived from an EMBL/GenBank/DDBJ whole genome shotgun (WGS) entry which is preliminary data.</text>
</comment>
<keyword evidence="1" id="KW-0378">Hydrolase</keyword>
<dbReference type="InterPro" id="IPR007466">
    <property type="entry name" value="Peptidyl-Arg-deiminase_porph"/>
</dbReference>
<evidence type="ECO:0000256" key="1">
    <source>
        <dbReference type="ARBA" id="ARBA00022801"/>
    </source>
</evidence>
<gene>
    <name evidence="3" type="ORF">CQ405_06385</name>
</gene>